<evidence type="ECO:0000313" key="3">
    <source>
        <dbReference type="Proteomes" id="UP000232688"/>
    </source>
</evidence>
<protein>
    <submittedName>
        <fullName evidence="2">Uncharacterized protein</fullName>
    </submittedName>
</protein>
<keyword evidence="1" id="KW-0472">Membrane</keyword>
<evidence type="ECO:0000256" key="1">
    <source>
        <dbReference type="SAM" id="Phobius"/>
    </source>
</evidence>
<keyword evidence="1" id="KW-0812">Transmembrane</keyword>
<feature type="transmembrane region" description="Helical" evidence="1">
    <location>
        <begin position="54"/>
        <end position="72"/>
    </location>
</feature>
<comment type="caution">
    <text evidence="2">The sequence shown here is derived from an EMBL/GenBank/DDBJ whole genome shotgun (WGS) entry which is preliminary data.</text>
</comment>
<keyword evidence="1" id="KW-1133">Transmembrane helix</keyword>
<evidence type="ECO:0000313" key="2">
    <source>
        <dbReference type="EMBL" id="PKC57526.1"/>
    </source>
</evidence>
<organism evidence="2 3">
    <name type="scientific">Rhizophagus irregularis</name>
    <dbReference type="NCBI Taxonomy" id="588596"/>
    <lineage>
        <taxon>Eukaryota</taxon>
        <taxon>Fungi</taxon>
        <taxon>Fungi incertae sedis</taxon>
        <taxon>Mucoromycota</taxon>
        <taxon>Glomeromycotina</taxon>
        <taxon>Glomeromycetes</taxon>
        <taxon>Glomerales</taxon>
        <taxon>Glomeraceae</taxon>
        <taxon>Rhizophagus</taxon>
    </lineage>
</organism>
<reference evidence="2 3" key="2">
    <citation type="submission" date="2017-10" db="EMBL/GenBank/DDBJ databases">
        <title>Genome analyses suggest a sexual origin of heterokaryosis in a supposedly ancient asexual fungus.</title>
        <authorList>
            <person name="Corradi N."/>
            <person name="Sedzielewska K."/>
            <person name="Noel J."/>
            <person name="Charron P."/>
            <person name="Farinelli L."/>
            <person name="Marton T."/>
            <person name="Kruger M."/>
            <person name="Pelin A."/>
            <person name="Brachmann A."/>
            <person name="Corradi N."/>
        </authorList>
    </citation>
    <scope>NUCLEOTIDE SEQUENCE [LARGE SCALE GENOMIC DNA]</scope>
    <source>
        <strain evidence="2 3">A1</strain>
    </source>
</reference>
<dbReference type="Proteomes" id="UP000232688">
    <property type="component" value="Unassembled WGS sequence"/>
</dbReference>
<reference evidence="2 3" key="1">
    <citation type="submission" date="2017-10" db="EMBL/GenBank/DDBJ databases">
        <title>Extensive intraspecific genome diversity in a model arbuscular mycorrhizal fungus.</title>
        <authorList>
            <person name="Chen E.C.H."/>
            <person name="Morin E."/>
            <person name="Baudet D."/>
            <person name="Noel J."/>
            <person name="Ndikumana S."/>
            <person name="Charron P."/>
            <person name="St-Onge C."/>
            <person name="Giorgi J."/>
            <person name="Grigoriev I.V."/>
            <person name="Roux C."/>
            <person name="Martin F.M."/>
            <person name="Corradi N."/>
        </authorList>
    </citation>
    <scope>NUCLEOTIDE SEQUENCE [LARGE SCALE GENOMIC DNA]</scope>
    <source>
        <strain evidence="2 3">A1</strain>
    </source>
</reference>
<dbReference type="VEuPathDB" id="FungiDB:RhiirA1_77182"/>
<sequence>MQAITIRKNEGYSYNQAGSVIEKLMDLTTLFPIFLLRNLKQSTSISLYTQRNNFLYYVIAMYSQIYFILFICKPSSGNNLFHK</sequence>
<accession>A0A2N0R2J7</accession>
<proteinExistence type="predicted"/>
<name>A0A2N0R2J7_9GLOM</name>
<dbReference type="AlphaFoldDB" id="A0A2N0R2J7"/>
<gene>
    <name evidence="2" type="ORF">RhiirA1_77182</name>
</gene>
<dbReference type="EMBL" id="LLXH01001799">
    <property type="protein sequence ID" value="PKC57526.1"/>
    <property type="molecule type" value="Genomic_DNA"/>
</dbReference>